<name>A0A0D8BPZ6_9ACTN</name>
<evidence type="ECO:0000256" key="1">
    <source>
        <dbReference type="SAM" id="MobiDB-lite"/>
    </source>
</evidence>
<feature type="compositionally biased region" description="Gly residues" evidence="1">
    <location>
        <begin position="1"/>
        <end position="17"/>
    </location>
</feature>
<keyword evidence="3" id="KW-1185">Reference proteome</keyword>
<reference evidence="3" key="1">
    <citation type="submission" date="2015-02" db="EMBL/GenBank/DDBJ databases">
        <title>Draft Genome of Frankia sp. CpI1-S.</title>
        <authorList>
            <person name="Oshone R.T."/>
            <person name="Ngom M."/>
            <person name="Ghodhbane-Gtari F."/>
            <person name="Gtari M."/>
            <person name="Morris K."/>
            <person name="Thomas K."/>
            <person name="Sen A."/>
            <person name="Tisa L.S."/>
        </authorList>
    </citation>
    <scope>NUCLEOTIDE SEQUENCE [LARGE SCALE GENOMIC DNA]</scope>
    <source>
        <strain evidence="3">CpI1-S</strain>
    </source>
</reference>
<evidence type="ECO:0000313" key="3">
    <source>
        <dbReference type="Proteomes" id="UP000032545"/>
    </source>
</evidence>
<accession>A0A0D8BPZ6</accession>
<feature type="compositionally biased region" description="Pro residues" evidence="1">
    <location>
        <begin position="485"/>
        <end position="497"/>
    </location>
</feature>
<dbReference type="Proteomes" id="UP000032545">
    <property type="component" value="Unassembled WGS sequence"/>
</dbReference>
<feature type="region of interest" description="Disordered" evidence="1">
    <location>
        <begin position="474"/>
        <end position="520"/>
    </location>
</feature>
<comment type="caution">
    <text evidence="2">The sequence shown here is derived from an EMBL/GenBank/DDBJ whole genome shotgun (WGS) entry which is preliminary data.</text>
</comment>
<evidence type="ECO:0000313" key="2">
    <source>
        <dbReference type="EMBL" id="KJE25467.1"/>
    </source>
</evidence>
<feature type="compositionally biased region" description="Low complexity" evidence="1">
    <location>
        <begin position="474"/>
        <end position="484"/>
    </location>
</feature>
<dbReference type="PATRIC" id="fig|1502723.3.peg.94"/>
<dbReference type="EMBL" id="JYFN01000001">
    <property type="protein sequence ID" value="KJE25467.1"/>
    <property type="molecule type" value="Genomic_DNA"/>
</dbReference>
<proteinExistence type="predicted"/>
<sequence>MAGNGGVAGSGGAGSVSGRGAPQRGSARQARRFQPHSLPTRIGDDPRQARWADAMKTVLNREQISLPALAERVAGPLDLQGTHKLRRWLSNETTIPAHAIIELARAVGGHESDMLAAYGLRSPSISKLVRRAEEAEERERQLRARSAQEGRTTGGALFAAAAARDGRWSVTVRPHWRGRRHRCHFADHVLLERVDAISERADAERDFAEVFERTAASWDATPLLVEGLPAGPLPPLIVHRFTAPHEPTAHHAPTDASGVGAQGIVVTGLQWTGSYTVAALLAKALGWGLGSFARAARSVHGGAQLDFALADEIMQDWLRRPDNSPRRVWAHVLTEPPEPSAPSARLLGDAGPDVRVVMVVPEPELIEIIAALSGTAPMELAAQCRAWGELLAPHSRLLHVPASAPRAADGSVLRAGDPRFLDAYFDASVDAAFDALRRLAGDRPVSTLVPAQARLSDPFAALVAGGAQAASSSDPAARAPVALTTPPPAPAPAPLSAPAPQSAGPVPLAGPVPSAIGAAG</sequence>
<dbReference type="AlphaFoldDB" id="A0A0D8BPZ6"/>
<reference evidence="2 3" key="2">
    <citation type="journal article" date="2016" name="Genome Announc.">
        <title>Permanent Draft Genome Sequences for Two Variants of Frankia sp. Strain CpI1, the First Frankia Strain Isolated from Root Nodules of Comptonia peregrina.</title>
        <authorList>
            <person name="Oshone R."/>
            <person name="Hurst S.G.IV."/>
            <person name="Abebe-Akele F."/>
            <person name="Simpson S."/>
            <person name="Morris K."/>
            <person name="Thomas W.K."/>
            <person name="Tisa L.S."/>
        </authorList>
    </citation>
    <scope>NUCLEOTIDE SEQUENCE [LARGE SCALE GENOMIC DNA]</scope>
    <source>
        <strain evidence="3">CpI1-S</strain>
    </source>
</reference>
<organism evidence="2 3">
    <name type="scientific">Frankia torreyi</name>
    <dbReference type="NCBI Taxonomy" id="1856"/>
    <lineage>
        <taxon>Bacteria</taxon>
        <taxon>Bacillati</taxon>
        <taxon>Actinomycetota</taxon>
        <taxon>Actinomycetes</taxon>
        <taxon>Frankiales</taxon>
        <taxon>Frankiaceae</taxon>
        <taxon>Frankia</taxon>
    </lineage>
</organism>
<gene>
    <name evidence="2" type="ORF">FF36_00080</name>
</gene>
<protein>
    <submittedName>
        <fullName evidence="2">Uncharacterized protein</fullName>
    </submittedName>
</protein>
<feature type="region of interest" description="Disordered" evidence="1">
    <location>
        <begin position="1"/>
        <end position="45"/>
    </location>
</feature>